<proteinExistence type="inferred from homology"/>
<dbReference type="AlphaFoldDB" id="A0A0S7BGF3"/>
<feature type="transmembrane region" description="Helical" evidence="7">
    <location>
        <begin position="153"/>
        <end position="175"/>
    </location>
</feature>
<comment type="similarity">
    <text evidence="2 7">Belongs to the DedA family.</text>
</comment>
<dbReference type="RefSeq" id="WP_075072449.1">
    <property type="nucleotide sequence ID" value="NZ_DF967972.1"/>
</dbReference>
<keyword evidence="10" id="KW-1185">Reference proteome</keyword>
<dbReference type="InterPro" id="IPR032816">
    <property type="entry name" value="VTT_dom"/>
</dbReference>
<evidence type="ECO:0000256" key="3">
    <source>
        <dbReference type="ARBA" id="ARBA00022475"/>
    </source>
</evidence>
<evidence type="ECO:0000256" key="1">
    <source>
        <dbReference type="ARBA" id="ARBA00004651"/>
    </source>
</evidence>
<dbReference type="EMBL" id="DF967972">
    <property type="protein sequence ID" value="GAP13090.1"/>
    <property type="molecule type" value="Genomic_DNA"/>
</dbReference>
<feature type="transmembrane region" description="Helical" evidence="7">
    <location>
        <begin position="21"/>
        <end position="39"/>
    </location>
</feature>
<keyword evidence="6 7" id="KW-0472">Membrane</keyword>
<evidence type="ECO:0000313" key="9">
    <source>
        <dbReference type="EMBL" id="GAP13090.1"/>
    </source>
</evidence>
<feature type="transmembrane region" description="Helical" evidence="7">
    <location>
        <begin position="187"/>
        <end position="205"/>
    </location>
</feature>
<dbReference type="Pfam" id="PF09335">
    <property type="entry name" value="VTT_dom"/>
    <property type="match status" value="1"/>
</dbReference>
<gene>
    <name evidence="9" type="ORF">LARV_00832</name>
</gene>
<feature type="domain" description="VTT" evidence="8">
    <location>
        <begin position="49"/>
        <end position="173"/>
    </location>
</feature>
<dbReference type="STRING" id="360412.LARV_00832"/>
<keyword evidence="5 7" id="KW-1133">Transmembrane helix</keyword>
<evidence type="ECO:0000256" key="2">
    <source>
        <dbReference type="ARBA" id="ARBA00010792"/>
    </source>
</evidence>
<dbReference type="InterPro" id="IPR058127">
    <property type="entry name" value="DedA"/>
</dbReference>
<dbReference type="NCBIfam" id="NF008102">
    <property type="entry name" value="PRK10847.1"/>
    <property type="match status" value="1"/>
</dbReference>
<dbReference type="PANTHER" id="PTHR30353:SF0">
    <property type="entry name" value="TRANSMEMBRANE PROTEIN"/>
    <property type="match status" value="1"/>
</dbReference>
<keyword evidence="3 7" id="KW-1003">Cell membrane</keyword>
<evidence type="ECO:0000259" key="8">
    <source>
        <dbReference type="Pfam" id="PF09335"/>
    </source>
</evidence>
<dbReference type="Proteomes" id="UP000055060">
    <property type="component" value="Unassembled WGS sequence"/>
</dbReference>
<sequence length="224" mass="25425">MNLISLGIDFILHMDHYLTQIINSVGGWTYLVLFVVIFIETGLVFTPFLPGDSLLFAAGALSALPDSILHVQWMYLLLAAAAVLGDTANYWIGHFFGRKLFGNRFLKKEYLDRTQTFYEKHGNITIFLARFIPIIRTFAPFVAGIGKMSYVHFITYNIFGGVLWTALFIFGGYFFGNLPFVQEHFSLIVLAIIFISLLPAVYEVLKARSEKKQKEPQPKPEIEA</sequence>
<keyword evidence="4 7" id="KW-0812">Transmembrane</keyword>
<evidence type="ECO:0000256" key="6">
    <source>
        <dbReference type="ARBA" id="ARBA00023136"/>
    </source>
</evidence>
<evidence type="ECO:0000313" key="10">
    <source>
        <dbReference type="Proteomes" id="UP000055060"/>
    </source>
</evidence>
<dbReference type="GO" id="GO:0005886">
    <property type="term" value="C:plasma membrane"/>
    <property type="evidence" value="ECO:0007669"/>
    <property type="project" value="UniProtKB-SubCell"/>
</dbReference>
<evidence type="ECO:0000256" key="7">
    <source>
        <dbReference type="RuleBase" id="RU367016"/>
    </source>
</evidence>
<evidence type="ECO:0000256" key="5">
    <source>
        <dbReference type="ARBA" id="ARBA00022989"/>
    </source>
</evidence>
<reference evidence="9" key="1">
    <citation type="submission" date="2015-07" db="EMBL/GenBank/DDBJ databases">
        <title>Draft Genome Sequences of Anaerolinea thermolimosa IMO-1, Bellilinea caldifistulae GOMI-1, Leptolinea tardivitalis YMTK-2, Levilinea saccharolytica KIBI-1,Longilinea arvoryzae KOME-1, Previously Described as Members of the Anaerolineaceae (Chloroflexi).</title>
        <authorList>
            <person name="Sekiguchi Y."/>
            <person name="Ohashi A."/>
            <person name="Matsuura N."/>
            <person name="Tourlousse M.D."/>
        </authorList>
    </citation>
    <scope>NUCLEOTIDE SEQUENCE [LARGE SCALE GENOMIC DNA]</scope>
    <source>
        <strain evidence="9">KOME-1</strain>
    </source>
</reference>
<name>A0A0S7BGF3_9CHLR</name>
<comment type="subcellular location">
    <subcellularLocation>
        <location evidence="1 7">Cell membrane</location>
        <topology evidence="1 7">Multi-pass membrane protein</topology>
    </subcellularLocation>
</comment>
<dbReference type="InterPro" id="IPR032818">
    <property type="entry name" value="DedA-like"/>
</dbReference>
<feature type="transmembrane region" description="Helical" evidence="7">
    <location>
        <begin position="73"/>
        <end position="92"/>
    </location>
</feature>
<protein>
    <submittedName>
        <fullName evidence="9">Uncharacterized membrane-associated protein</fullName>
    </submittedName>
</protein>
<organism evidence="9">
    <name type="scientific">Longilinea arvoryzae</name>
    <dbReference type="NCBI Taxonomy" id="360412"/>
    <lineage>
        <taxon>Bacteria</taxon>
        <taxon>Bacillati</taxon>
        <taxon>Chloroflexota</taxon>
        <taxon>Anaerolineae</taxon>
        <taxon>Anaerolineales</taxon>
        <taxon>Anaerolineaceae</taxon>
        <taxon>Longilinea</taxon>
    </lineage>
</organism>
<accession>A0A0S7BGF3</accession>
<evidence type="ECO:0000256" key="4">
    <source>
        <dbReference type="ARBA" id="ARBA00022692"/>
    </source>
</evidence>
<dbReference type="PANTHER" id="PTHR30353">
    <property type="entry name" value="INNER MEMBRANE PROTEIN DEDA-RELATED"/>
    <property type="match status" value="1"/>
</dbReference>